<dbReference type="PANTHER" id="PTHR43317:SF1">
    <property type="entry name" value="THERMOSPERMINE SYNTHASE ACAULIS5"/>
    <property type="match status" value="1"/>
</dbReference>
<organism evidence="2 3">
    <name type="scientific">Candidatus Portnoybacteria bacterium RIFCSPHIGHO2_12_FULL_38_9</name>
    <dbReference type="NCBI Taxonomy" id="1801997"/>
    <lineage>
        <taxon>Bacteria</taxon>
        <taxon>Candidatus Portnoyibacteriota</taxon>
    </lineage>
</organism>
<dbReference type="SUPFAM" id="SSF53335">
    <property type="entry name" value="S-adenosyl-L-methionine-dependent methyltransferases"/>
    <property type="match status" value="1"/>
</dbReference>
<proteinExistence type="predicted"/>
<dbReference type="Proteomes" id="UP000177061">
    <property type="component" value="Unassembled WGS sequence"/>
</dbReference>
<dbReference type="InterPro" id="IPR016181">
    <property type="entry name" value="Acyl_CoA_acyltransferase"/>
</dbReference>
<sequence length="481" mass="55947">MSFVYESRTYTSEKNGLIHCQKTWGRWSVKVDKIDQSSPYIAAIWKRALRRIPKKTSPKKILILGLGAGSCLKHIYRCFPKSRLTAIEWDPTMIEIGKELKFIKPGFQLSLIIDDALEALPRLKKQFDLIIIDLFRGSKPASMLYQSSFISSLKEALLSDGYLLLNAFRNSELLTAFGRQMSCLSLWRFNFNKLALYSHWGKGKIGDPLPSGYVHYKQSPDYLLGNWQPKADVSLAGKEGCLGLRWHYGPLWFEGYESDQEPEIEPHQFPRLIIWQPLSRLDKPKGWRRSWLQMNFRQTGFKEIKNPADYWKEWSSHAKRHRRRWLSQNSYIINEVGLDEFVRAFQKTRDLPFFLKSLFIKMLQWRKNRHADNLRLLAASDNINGEISAGLAVIDLPEINCSCHLISFILPQAKKSSAGVGLIDYWFKEAVSHSFRFLNFGTVWTSGDPKTWKGFSNFKKQFGLYLIHRPNPLIRFVKKNL</sequence>
<protein>
    <recommendedName>
        <fullName evidence="4">Methyltransferase domain-containing protein</fullName>
    </recommendedName>
</protein>
<evidence type="ECO:0000313" key="2">
    <source>
        <dbReference type="EMBL" id="OGZ37638.1"/>
    </source>
</evidence>
<gene>
    <name evidence="2" type="ORF">A3J64_00050</name>
</gene>
<evidence type="ECO:0008006" key="4">
    <source>
        <dbReference type="Google" id="ProtNLM"/>
    </source>
</evidence>
<accession>A0A1G2FJ77</accession>
<dbReference type="InterPro" id="IPR029063">
    <property type="entry name" value="SAM-dependent_MTases_sf"/>
</dbReference>
<reference evidence="2 3" key="1">
    <citation type="journal article" date="2016" name="Nat. Commun.">
        <title>Thousands of microbial genomes shed light on interconnected biogeochemical processes in an aquifer system.</title>
        <authorList>
            <person name="Anantharaman K."/>
            <person name="Brown C.T."/>
            <person name="Hug L.A."/>
            <person name="Sharon I."/>
            <person name="Castelle C.J."/>
            <person name="Probst A.J."/>
            <person name="Thomas B.C."/>
            <person name="Singh A."/>
            <person name="Wilkins M.J."/>
            <person name="Karaoz U."/>
            <person name="Brodie E.L."/>
            <person name="Williams K.H."/>
            <person name="Hubbard S.S."/>
            <person name="Banfield J.F."/>
        </authorList>
    </citation>
    <scope>NUCLEOTIDE SEQUENCE [LARGE SCALE GENOMIC DNA]</scope>
</reference>
<name>A0A1G2FJ77_9BACT</name>
<dbReference type="EMBL" id="MHNB01000002">
    <property type="protein sequence ID" value="OGZ37638.1"/>
    <property type="molecule type" value="Genomic_DNA"/>
</dbReference>
<dbReference type="GO" id="GO:0006596">
    <property type="term" value="P:polyamine biosynthetic process"/>
    <property type="evidence" value="ECO:0007669"/>
    <property type="project" value="UniProtKB-KW"/>
</dbReference>
<dbReference type="CDD" id="cd02440">
    <property type="entry name" value="AdoMet_MTases"/>
    <property type="match status" value="1"/>
</dbReference>
<comment type="caution">
    <text evidence="2">The sequence shown here is derived from an EMBL/GenBank/DDBJ whole genome shotgun (WGS) entry which is preliminary data.</text>
</comment>
<dbReference type="STRING" id="1801997.A3J64_00050"/>
<evidence type="ECO:0000313" key="3">
    <source>
        <dbReference type="Proteomes" id="UP000177061"/>
    </source>
</evidence>
<evidence type="ECO:0000256" key="1">
    <source>
        <dbReference type="ARBA" id="ARBA00023115"/>
    </source>
</evidence>
<dbReference type="Gene3D" id="3.40.630.30">
    <property type="match status" value="1"/>
</dbReference>
<dbReference type="AlphaFoldDB" id="A0A1G2FJ77"/>
<dbReference type="SUPFAM" id="SSF55729">
    <property type="entry name" value="Acyl-CoA N-acyltransferases (Nat)"/>
    <property type="match status" value="1"/>
</dbReference>
<dbReference type="Gene3D" id="3.40.50.150">
    <property type="entry name" value="Vaccinia Virus protein VP39"/>
    <property type="match status" value="1"/>
</dbReference>
<dbReference type="PANTHER" id="PTHR43317">
    <property type="entry name" value="THERMOSPERMINE SYNTHASE ACAULIS5"/>
    <property type="match status" value="1"/>
</dbReference>
<keyword evidence="1" id="KW-0620">Polyamine biosynthesis</keyword>
<dbReference type="Pfam" id="PF01564">
    <property type="entry name" value="Spermine_synth"/>
    <property type="match status" value="1"/>
</dbReference>